<protein>
    <submittedName>
        <fullName evidence="2">Uncharacterized protein</fullName>
    </submittedName>
</protein>
<dbReference type="EMBL" id="JAHXZJ010001492">
    <property type="protein sequence ID" value="KAH0552672.1"/>
    <property type="molecule type" value="Genomic_DNA"/>
</dbReference>
<sequence>MANSATISYSNVMQTTVFPTKEQAILLDGIDGIPIKEYVKNILRLVPSENIRIVSRILGNRICMYLASKELAEKSVNENKTVKINEIPVRIRPLITQNKRIIISNVPPIIPHAFLVDVLKGHQAKVCYLNSKNAENDDDLTHDNNINTIDNPNVNDTSNNMQMDLTIPQTQIEQADRQTSNLNNKRPHSMTTTSSERQIDNISEDLETNLVKCEFKSPAQIDRSKHRKKLIKAASKDSDHQEKNSKDLELLRNIIETNPNRYKVSFLEFKNFIERTIGSRNISVLVNEFTTDAKHLASILEELYPYLTTRSMKNRFTRIKNLIKFDLTNTNFYDSLSNTSESEDN</sequence>
<organism evidence="2 3">
    <name type="scientific">Cotesia glomerata</name>
    <name type="common">Lepidopteran parasitic wasp</name>
    <name type="synonym">Apanteles glomeratus</name>
    <dbReference type="NCBI Taxonomy" id="32391"/>
    <lineage>
        <taxon>Eukaryota</taxon>
        <taxon>Metazoa</taxon>
        <taxon>Ecdysozoa</taxon>
        <taxon>Arthropoda</taxon>
        <taxon>Hexapoda</taxon>
        <taxon>Insecta</taxon>
        <taxon>Pterygota</taxon>
        <taxon>Neoptera</taxon>
        <taxon>Endopterygota</taxon>
        <taxon>Hymenoptera</taxon>
        <taxon>Apocrita</taxon>
        <taxon>Ichneumonoidea</taxon>
        <taxon>Braconidae</taxon>
        <taxon>Microgastrinae</taxon>
        <taxon>Cotesia</taxon>
    </lineage>
</organism>
<reference evidence="2 3" key="1">
    <citation type="journal article" date="2021" name="J. Hered.">
        <title>A chromosome-level genome assembly of the parasitoid wasp, Cotesia glomerata (Hymenoptera: Braconidae).</title>
        <authorList>
            <person name="Pinto B.J."/>
            <person name="Weis J.J."/>
            <person name="Gamble T."/>
            <person name="Ode P.J."/>
            <person name="Paul R."/>
            <person name="Zaspel J.M."/>
        </authorList>
    </citation>
    <scope>NUCLEOTIDE SEQUENCE [LARGE SCALE GENOMIC DNA]</scope>
    <source>
        <strain evidence="2">CgM1</strain>
    </source>
</reference>
<comment type="caution">
    <text evidence="2">The sequence shown here is derived from an EMBL/GenBank/DDBJ whole genome shotgun (WGS) entry which is preliminary data.</text>
</comment>
<accession>A0AAV7IN54</accession>
<dbReference type="Proteomes" id="UP000826195">
    <property type="component" value="Unassembled WGS sequence"/>
</dbReference>
<gene>
    <name evidence="2" type="ORF">KQX54_013886</name>
</gene>
<evidence type="ECO:0000313" key="2">
    <source>
        <dbReference type="EMBL" id="KAH0552672.1"/>
    </source>
</evidence>
<evidence type="ECO:0000313" key="3">
    <source>
        <dbReference type="Proteomes" id="UP000826195"/>
    </source>
</evidence>
<dbReference type="AlphaFoldDB" id="A0AAV7IN54"/>
<keyword evidence="3" id="KW-1185">Reference proteome</keyword>
<feature type="region of interest" description="Disordered" evidence="1">
    <location>
        <begin position="178"/>
        <end position="197"/>
    </location>
</feature>
<feature type="compositionally biased region" description="Polar residues" evidence="1">
    <location>
        <begin position="178"/>
        <end position="196"/>
    </location>
</feature>
<proteinExistence type="predicted"/>
<evidence type="ECO:0000256" key="1">
    <source>
        <dbReference type="SAM" id="MobiDB-lite"/>
    </source>
</evidence>
<name>A0AAV7IN54_COTGL</name>